<dbReference type="RefSeq" id="XP_016240698.1">
    <property type="nucleotide sequence ID" value="XM_016375422.1"/>
</dbReference>
<gene>
    <name evidence="2" type="ORF">PV08_01057</name>
</gene>
<dbReference type="InterPro" id="IPR037401">
    <property type="entry name" value="SnoaL-like"/>
</dbReference>
<evidence type="ECO:0000313" key="2">
    <source>
        <dbReference type="EMBL" id="KIW20482.1"/>
    </source>
</evidence>
<evidence type="ECO:0000313" key="3">
    <source>
        <dbReference type="Proteomes" id="UP000053328"/>
    </source>
</evidence>
<keyword evidence="3" id="KW-1185">Reference proteome</keyword>
<organism evidence="2 3">
    <name type="scientific">Exophiala spinifera</name>
    <dbReference type="NCBI Taxonomy" id="91928"/>
    <lineage>
        <taxon>Eukaryota</taxon>
        <taxon>Fungi</taxon>
        <taxon>Dikarya</taxon>
        <taxon>Ascomycota</taxon>
        <taxon>Pezizomycotina</taxon>
        <taxon>Eurotiomycetes</taxon>
        <taxon>Chaetothyriomycetidae</taxon>
        <taxon>Chaetothyriales</taxon>
        <taxon>Herpotrichiellaceae</taxon>
        <taxon>Exophiala</taxon>
    </lineage>
</organism>
<feature type="domain" description="SnoaL-like" evidence="1">
    <location>
        <begin position="20"/>
        <end position="140"/>
    </location>
</feature>
<dbReference type="GeneID" id="27328140"/>
<reference evidence="2 3" key="1">
    <citation type="submission" date="2015-01" db="EMBL/GenBank/DDBJ databases">
        <title>The Genome Sequence of Exophiala spinifera CBS89968.</title>
        <authorList>
            <consortium name="The Broad Institute Genomics Platform"/>
            <person name="Cuomo C."/>
            <person name="de Hoog S."/>
            <person name="Gorbushina A."/>
            <person name="Stielow B."/>
            <person name="Teixiera M."/>
            <person name="Abouelleil A."/>
            <person name="Chapman S.B."/>
            <person name="Priest M."/>
            <person name="Young S.K."/>
            <person name="Wortman J."/>
            <person name="Nusbaum C."/>
            <person name="Birren B."/>
        </authorList>
    </citation>
    <scope>NUCLEOTIDE SEQUENCE [LARGE SCALE GENOMIC DNA]</scope>
    <source>
        <strain evidence="2 3">CBS 89968</strain>
    </source>
</reference>
<protein>
    <recommendedName>
        <fullName evidence="1">SnoaL-like domain-containing protein</fullName>
    </recommendedName>
</protein>
<sequence>MITNVIPKIDDRQDRFIDLIEIKDLLVRERYYRDTANWAGLRKCYHPNATKTVVNISWYNGDIDGFVSGSEETSARGVQGSHGITPVEIHFNSRRDKAVSESSGELRIGVVIEDGSYTLTSYVRFISRLERDDNRWYMLSFEAIYDNDKLVADFPSNKMPSTGPLPGSRKSYGITSWVLGLSNLTINQDLPGTDRPESVKETMERHFGWLDD</sequence>
<proteinExistence type="predicted"/>
<accession>A0A0D2A6U9</accession>
<dbReference type="EMBL" id="KN847492">
    <property type="protein sequence ID" value="KIW20482.1"/>
    <property type="molecule type" value="Genomic_DNA"/>
</dbReference>
<dbReference type="SUPFAM" id="SSF54427">
    <property type="entry name" value="NTF2-like"/>
    <property type="match status" value="1"/>
</dbReference>
<evidence type="ECO:0000259" key="1">
    <source>
        <dbReference type="Pfam" id="PF13577"/>
    </source>
</evidence>
<dbReference type="Proteomes" id="UP000053328">
    <property type="component" value="Unassembled WGS sequence"/>
</dbReference>
<dbReference type="Gene3D" id="3.10.450.50">
    <property type="match status" value="1"/>
</dbReference>
<dbReference type="HOGENOM" id="CLU_067875_1_1_1"/>
<dbReference type="VEuPathDB" id="FungiDB:PV08_01057"/>
<dbReference type="AlphaFoldDB" id="A0A0D2A6U9"/>
<name>A0A0D2A6U9_9EURO</name>
<dbReference type="OrthoDB" id="3724021at2759"/>
<dbReference type="Pfam" id="PF13577">
    <property type="entry name" value="SnoaL_4"/>
    <property type="match status" value="1"/>
</dbReference>
<dbReference type="InterPro" id="IPR032710">
    <property type="entry name" value="NTF2-like_dom_sf"/>
</dbReference>